<reference evidence="1" key="1">
    <citation type="submission" date="2020-03" db="EMBL/GenBank/DDBJ databases">
        <title>The deep terrestrial virosphere.</title>
        <authorList>
            <person name="Holmfeldt K."/>
            <person name="Nilsson E."/>
            <person name="Simone D."/>
            <person name="Lopez-Fernandez M."/>
            <person name="Wu X."/>
            <person name="de Brujin I."/>
            <person name="Lundin D."/>
            <person name="Andersson A."/>
            <person name="Bertilsson S."/>
            <person name="Dopson M."/>
        </authorList>
    </citation>
    <scope>NUCLEOTIDE SEQUENCE</scope>
    <source>
        <strain evidence="1">MM415A00229</strain>
    </source>
</reference>
<accession>A0A6M3KQE3</accession>
<name>A0A6M3KQE3_9ZZZZ</name>
<protein>
    <submittedName>
        <fullName evidence="1">Uncharacterized protein</fullName>
    </submittedName>
</protein>
<gene>
    <name evidence="1" type="ORF">MM415A00229_0030</name>
</gene>
<organism evidence="1">
    <name type="scientific">viral metagenome</name>
    <dbReference type="NCBI Taxonomy" id="1070528"/>
    <lineage>
        <taxon>unclassified sequences</taxon>
        <taxon>metagenomes</taxon>
        <taxon>organismal metagenomes</taxon>
    </lineage>
</organism>
<sequence>MREFYETRFFVDSLQSGIIQDHRVQVNKPGLLGVLNMKPVPGLGLCAQEELSRLFPDQEITWPFPQIFRGSEETILAFETALYQINESDWSLTPLIVYDAYDLETCPAIPAGGSWHFVDHGVSWMLLNGQCVIHKQRRYGIFGQTDKIILYQDVRAETGCSFIGRTLLAGFSPNHFWNNAWQGVWSEWELWMPGGLSASGRDLGQNYVLWSTIGGDLLWLIYPDFARKGFVSEDDATGYDYQDSNFESKLFFNMLKRNELGWMPMPFQDKIIKIAPLGEKGVIVYSPTGVVLMYPDSRVFPTFGKKQIATFGPTNRGAISVGKDDHVFLDKNGRVWRVTAEGIEQVANNRLYGSFLIDNLASSYDSLNDEHYISSEDVCIVITKAGVGEVSDRPTSGLVTSNGFSIISEPRTQLGKVIVFNTMDFNMPGSEKKIENVEISANDTRKLFVSTYYRYKRSEHFRLLPWIQVSDSGSAYLGIVGLEFRLAIKSMSEDLKISSVSARWKSTDKRIIKGLYAASSESS</sequence>
<dbReference type="EMBL" id="MT142523">
    <property type="protein sequence ID" value="QJA84082.1"/>
    <property type="molecule type" value="Genomic_DNA"/>
</dbReference>
<dbReference type="AlphaFoldDB" id="A0A6M3KQE3"/>
<evidence type="ECO:0000313" key="1">
    <source>
        <dbReference type="EMBL" id="QJA84082.1"/>
    </source>
</evidence>
<proteinExistence type="predicted"/>